<comment type="caution">
    <text evidence="2">The sequence shown here is derived from an EMBL/GenBank/DDBJ whole genome shotgun (WGS) entry which is preliminary data.</text>
</comment>
<dbReference type="SUPFAM" id="SSF54909">
    <property type="entry name" value="Dimeric alpha+beta barrel"/>
    <property type="match status" value="1"/>
</dbReference>
<dbReference type="Gene3D" id="3.30.70.1060">
    <property type="entry name" value="Dimeric alpha+beta barrel"/>
    <property type="match status" value="1"/>
</dbReference>
<dbReference type="InterPro" id="IPR051807">
    <property type="entry name" value="Sec-metab_biosynth-assoc"/>
</dbReference>
<dbReference type="PANTHER" id="PTHR33606">
    <property type="entry name" value="PROTEIN YCII"/>
    <property type="match status" value="1"/>
</dbReference>
<organism evidence="2 3">
    <name type="scientific">Hohenbuehelia grisea</name>
    <dbReference type="NCBI Taxonomy" id="104357"/>
    <lineage>
        <taxon>Eukaryota</taxon>
        <taxon>Fungi</taxon>
        <taxon>Dikarya</taxon>
        <taxon>Basidiomycota</taxon>
        <taxon>Agaricomycotina</taxon>
        <taxon>Agaricomycetes</taxon>
        <taxon>Agaricomycetidae</taxon>
        <taxon>Agaricales</taxon>
        <taxon>Pleurotineae</taxon>
        <taxon>Pleurotaceae</taxon>
        <taxon>Hohenbuehelia</taxon>
    </lineage>
</organism>
<keyword evidence="3" id="KW-1185">Reference proteome</keyword>
<proteinExistence type="predicted"/>
<feature type="domain" description="YCII-related" evidence="1">
    <location>
        <begin position="38"/>
        <end position="123"/>
    </location>
</feature>
<reference evidence="3" key="1">
    <citation type="submission" date="2024-06" db="EMBL/GenBank/DDBJ databases">
        <title>Multi-omics analyses provide insights into the biosynthesis of the anticancer antibiotic pleurotin in Hohenbuehelia grisea.</title>
        <authorList>
            <person name="Weaver J.A."/>
            <person name="Alberti F."/>
        </authorList>
    </citation>
    <scope>NUCLEOTIDE SEQUENCE [LARGE SCALE GENOMIC DNA]</scope>
    <source>
        <strain evidence="3">T-177</strain>
    </source>
</reference>
<dbReference type="EMBL" id="JASNQZ010000006">
    <property type="protein sequence ID" value="KAL0956197.1"/>
    <property type="molecule type" value="Genomic_DNA"/>
</dbReference>
<gene>
    <name evidence="2" type="ORF">HGRIS_002354</name>
</gene>
<accession>A0ABR3JKZ1</accession>
<dbReference type="Proteomes" id="UP001556367">
    <property type="component" value="Unassembled WGS sequence"/>
</dbReference>
<dbReference type="InterPro" id="IPR005545">
    <property type="entry name" value="YCII"/>
</dbReference>
<evidence type="ECO:0000313" key="3">
    <source>
        <dbReference type="Proteomes" id="UP001556367"/>
    </source>
</evidence>
<sequence length="143" mass="15783">MLRPLTRSLSVCKHVPSSTVVFSRSLSNASASPKLHHFMIYAPDCTDSSAVERRFSVRPKHLEGVAPLIANRTIKVAGMFVTPESILPGATTKTPKGSLLIVEAETIDDVHKMIKNDIYYTSKAWDPEQLVILPFLPVTPLDK</sequence>
<protein>
    <recommendedName>
        <fullName evidence="1">YCII-related domain-containing protein</fullName>
    </recommendedName>
</protein>
<evidence type="ECO:0000313" key="2">
    <source>
        <dbReference type="EMBL" id="KAL0956197.1"/>
    </source>
</evidence>
<name>A0ABR3JKZ1_9AGAR</name>
<dbReference type="InterPro" id="IPR011008">
    <property type="entry name" value="Dimeric_a/b-barrel"/>
</dbReference>
<dbReference type="PANTHER" id="PTHR33606:SF3">
    <property type="entry name" value="PROTEIN YCII"/>
    <property type="match status" value="1"/>
</dbReference>
<dbReference type="Pfam" id="PF03795">
    <property type="entry name" value="YCII"/>
    <property type="match status" value="1"/>
</dbReference>
<evidence type="ECO:0000259" key="1">
    <source>
        <dbReference type="Pfam" id="PF03795"/>
    </source>
</evidence>